<evidence type="ECO:0000313" key="2">
    <source>
        <dbReference type="Proteomes" id="UP001163064"/>
    </source>
</evidence>
<dbReference type="Gene3D" id="2.40.420.20">
    <property type="match status" value="1"/>
</dbReference>
<organism evidence="1 2">
    <name type="scientific">Streptomyces beihaiensis</name>
    <dbReference type="NCBI Taxonomy" id="2984495"/>
    <lineage>
        <taxon>Bacteria</taxon>
        <taxon>Bacillati</taxon>
        <taxon>Actinomycetota</taxon>
        <taxon>Actinomycetes</taxon>
        <taxon>Kitasatosporales</taxon>
        <taxon>Streptomycetaceae</taxon>
        <taxon>Streptomyces</taxon>
    </lineage>
</organism>
<name>A0ABT3TTP0_9ACTN</name>
<protein>
    <submittedName>
        <fullName evidence="1">Peptidoglycan-binding protein</fullName>
    </submittedName>
</protein>
<reference evidence="1" key="1">
    <citation type="submission" date="2022-10" db="EMBL/GenBank/DDBJ databases">
        <title>Streptomyces beihaiensis sp. nov., a chitin degrading actinobacterium, isolated from shrimp pond soil.</title>
        <authorList>
            <person name="Xie J."/>
            <person name="Shen N."/>
        </authorList>
    </citation>
    <scope>NUCLEOTIDE SEQUENCE</scope>
    <source>
        <strain evidence="1">GXMU-J5</strain>
    </source>
</reference>
<dbReference type="EMBL" id="JAPHNL010000101">
    <property type="protein sequence ID" value="MCX3060399.1"/>
    <property type="molecule type" value="Genomic_DNA"/>
</dbReference>
<comment type="caution">
    <text evidence="1">The sequence shown here is derived from an EMBL/GenBank/DDBJ whole genome shotgun (WGS) entry which is preliminary data.</text>
</comment>
<proteinExistence type="predicted"/>
<keyword evidence="2" id="KW-1185">Reference proteome</keyword>
<feature type="non-terminal residue" evidence="1">
    <location>
        <position position="1"/>
    </location>
</feature>
<dbReference type="Proteomes" id="UP001163064">
    <property type="component" value="Unassembled WGS sequence"/>
</dbReference>
<evidence type="ECO:0000313" key="1">
    <source>
        <dbReference type="EMBL" id="MCX3060399.1"/>
    </source>
</evidence>
<sequence length="219" mass="22345">SSPAGAPPAPRRAAPRVTVPLAEIVYVRAAPAYVQQLSVHVGDDADGDLLSVAAGPPVVDGSVGPDVKGLVKPGQKVSIVSEATGAHAAGTVESIADRPTKPHKGDEQAGDTDADTYALRVRPSGRLPVDLLGEDVRLTITAASSRHAVPAVPTTAISAGADGQTTVTVREGGQERRVVVETGMTADGYVQVTPRRHGALSVGDRVVVGVDERPAPETP</sequence>
<accession>A0ABT3TTP0</accession>
<gene>
    <name evidence="1" type="ORF">OFY01_11645</name>
</gene>